<feature type="compositionally biased region" description="Basic and acidic residues" evidence="3">
    <location>
        <begin position="38"/>
        <end position="53"/>
    </location>
</feature>
<evidence type="ECO:0000256" key="3">
    <source>
        <dbReference type="SAM" id="MobiDB-lite"/>
    </source>
</evidence>
<organism evidence="6 7">
    <name type="scientific">Candidatus Nitrosacidococcus tergens</name>
    <dbReference type="NCBI Taxonomy" id="553981"/>
    <lineage>
        <taxon>Bacteria</taxon>
        <taxon>Pseudomonadati</taxon>
        <taxon>Pseudomonadota</taxon>
        <taxon>Gammaproteobacteria</taxon>
        <taxon>Chromatiales</taxon>
        <taxon>Chromatiaceae</taxon>
        <taxon>Candidatus Nitrosacidococcus</taxon>
    </lineage>
</organism>
<dbReference type="GO" id="GO:0009055">
    <property type="term" value="F:electron transfer activity"/>
    <property type="evidence" value="ECO:0007669"/>
    <property type="project" value="InterPro"/>
</dbReference>
<dbReference type="CDD" id="cd04211">
    <property type="entry name" value="Cupredoxin_like_2"/>
    <property type="match status" value="1"/>
</dbReference>
<dbReference type="Proteomes" id="UP000516072">
    <property type="component" value="Chromosome"/>
</dbReference>
<feature type="domain" description="Blue (type 1) copper" evidence="5">
    <location>
        <begin position="68"/>
        <end position="173"/>
    </location>
</feature>
<dbReference type="InterPro" id="IPR008972">
    <property type="entry name" value="Cupredoxin"/>
</dbReference>
<keyword evidence="1" id="KW-0479">Metal-binding</keyword>
<feature type="chain" id="PRO_5028954825" evidence="4">
    <location>
        <begin position="20"/>
        <end position="176"/>
    </location>
</feature>
<proteinExistence type="predicted"/>
<name>A0A7G1QB22_9GAMM</name>
<dbReference type="Gene3D" id="2.60.40.420">
    <property type="entry name" value="Cupredoxins - blue copper proteins"/>
    <property type="match status" value="1"/>
</dbReference>
<protein>
    <submittedName>
        <fullName evidence="6">Blue (Type1) copper domain-containing protein</fullName>
    </submittedName>
</protein>
<feature type="signal peptide" evidence="4">
    <location>
        <begin position="1"/>
        <end position="19"/>
    </location>
</feature>
<dbReference type="SUPFAM" id="SSF49503">
    <property type="entry name" value="Cupredoxins"/>
    <property type="match status" value="1"/>
</dbReference>
<dbReference type="RefSeq" id="WP_197743866.1">
    <property type="nucleotide sequence ID" value="NZ_LR778175.1"/>
</dbReference>
<dbReference type="AlphaFoldDB" id="A0A7G1QB22"/>
<evidence type="ECO:0000256" key="1">
    <source>
        <dbReference type="ARBA" id="ARBA00022723"/>
    </source>
</evidence>
<keyword evidence="4" id="KW-0732">Signal</keyword>
<dbReference type="EMBL" id="LR778175">
    <property type="protein sequence ID" value="CAB1276392.1"/>
    <property type="molecule type" value="Genomic_DNA"/>
</dbReference>
<keyword evidence="7" id="KW-1185">Reference proteome</keyword>
<evidence type="ECO:0000259" key="5">
    <source>
        <dbReference type="Pfam" id="PF00127"/>
    </source>
</evidence>
<accession>A0A7G1QB22</accession>
<dbReference type="InterPro" id="IPR050845">
    <property type="entry name" value="Cu-binding_ET"/>
</dbReference>
<keyword evidence="2" id="KW-0186">Copper</keyword>
<dbReference type="Pfam" id="PF00127">
    <property type="entry name" value="Copper-bind"/>
    <property type="match status" value="1"/>
</dbReference>
<dbReference type="InterPro" id="IPR000923">
    <property type="entry name" value="BlueCu_1"/>
</dbReference>
<evidence type="ECO:0000313" key="6">
    <source>
        <dbReference type="EMBL" id="CAB1276392.1"/>
    </source>
</evidence>
<dbReference type="KEGG" id="ntg:NSCAC_1149"/>
<dbReference type="PANTHER" id="PTHR38439:SF3">
    <property type="entry name" value="COPPER-RESISTANT CUPROPROTEIN COPI"/>
    <property type="match status" value="1"/>
</dbReference>
<gene>
    <name evidence="6" type="ORF">NSCAC_1149</name>
</gene>
<evidence type="ECO:0000256" key="4">
    <source>
        <dbReference type="SAM" id="SignalP"/>
    </source>
</evidence>
<feature type="region of interest" description="Disordered" evidence="3">
    <location>
        <begin position="25"/>
        <end position="61"/>
    </location>
</feature>
<evidence type="ECO:0000313" key="7">
    <source>
        <dbReference type="Proteomes" id="UP000516072"/>
    </source>
</evidence>
<evidence type="ECO:0000256" key="2">
    <source>
        <dbReference type="ARBA" id="ARBA00023008"/>
    </source>
</evidence>
<dbReference type="GO" id="GO:0005507">
    <property type="term" value="F:copper ion binding"/>
    <property type="evidence" value="ECO:0007669"/>
    <property type="project" value="InterPro"/>
</dbReference>
<dbReference type="PANTHER" id="PTHR38439">
    <property type="entry name" value="AURACYANIN-B"/>
    <property type="match status" value="1"/>
</dbReference>
<reference evidence="6 7" key="1">
    <citation type="submission" date="2020-03" db="EMBL/GenBank/DDBJ databases">
        <authorList>
            <person name="Picone N."/>
        </authorList>
    </citation>
    <scope>NUCLEOTIDE SEQUENCE [LARGE SCALE GENOMIC DNA]</scope>
    <source>
        <strain evidence="6">NSCAC1</strain>
    </source>
</reference>
<sequence>MTKKILFLMLGALSFIALNAEGHGDNDKQHASHGGHSSGHDEHGGHEHSHDSAAGKPGSPYKVNRIIQVTMNDSMRFVPDQITVKPNEIIRFNVKNDGKITHEMVIGTMDELKEHAEMMRQMPDMDHEDPNAVSVEAGKSGALIWQFNESGTVDFACLIPGHMEAGMKGQVKIAAE</sequence>